<dbReference type="OrthoDB" id="215495at2"/>
<keyword evidence="3" id="KW-1185">Reference proteome</keyword>
<dbReference type="PROSITE" id="PS51352">
    <property type="entry name" value="THIOREDOXIN_2"/>
    <property type="match status" value="1"/>
</dbReference>
<dbReference type="Pfam" id="PF00085">
    <property type="entry name" value="Thioredoxin"/>
    <property type="match status" value="1"/>
</dbReference>
<dbReference type="AlphaFoldDB" id="A0A1H0SR04"/>
<sequence>MPYTAQHLAEAPTREDIDRLQGAAVLEFGTPWCGYCQRAQPLIEAALKDHDSVQHIKVEDGPGRPLGRSFGVKLWPTLVFLRDGKEIDRVVRPQDATALQPGMQAIAHAPAISIGPA</sequence>
<evidence type="ECO:0000313" key="3">
    <source>
        <dbReference type="Proteomes" id="UP000199317"/>
    </source>
</evidence>
<dbReference type="Gene3D" id="3.40.30.10">
    <property type="entry name" value="Glutaredoxin"/>
    <property type="match status" value="1"/>
</dbReference>
<accession>A0A1H0SR04</accession>
<evidence type="ECO:0000313" key="2">
    <source>
        <dbReference type="EMBL" id="SDP44085.1"/>
    </source>
</evidence>
<dbReference type="InterPro" id="IPR036249">
    <property type="entry name" value="Thioredoxin-like_sf"/>
</dbReference>
<reference evidence="3" key="1">
    <citation type="submission" date="2016-10" db="EMBL/GenBank/DDBJ databases">
        <authorList>
            <person name="Varghese N."/>
            <person name="Submissions S."/>
        </authorList>
    </citation>
    <scope>NUCLEOTIDE SEQUENCE [LARGE SCALE GENOMIC DNA]</scope>
    <source>
        <strain evidence="3">DSM 17101</strain>
    </source>
</reference>
<protein>
    <submittedName>
        <fullName evidence="2">Thioredoxin 1</fullName>
    </submittedName>
</protein>
<dbReference type="EMBL" id="FNJL01000013">
    <property type="protein sequence ID" value="SDP44085.1"/>
    <property type="molecule type" value="Genomic_DNA"/>
</dbReference>
<evidence type="ECO:0000259" key="1">
    <source>
        <dbReference type="PROSITE" id="PS51352"/>
    </source>
</evidence>
<proteinExistence type="predicted"/>
<organism evidence="2 3">
    <name type="scientific">Paracidovorax cattleyae</name>
    <dbReference type="NCBI Taxonomy" id="80868"/>
    <lineage>
        <taxon>Bacteria</taxon>
        <taxon>Pseudomonadati</taxon>
        <taxon>Pseudomonadota</taxon>
        <taxon>Betaproteobacteria</taxon>
        <taxon>Burkholderiales</taxon>
        <taxon>Comamonadaceae</taxon>
        <taxon>Paracidovorax</taxon>
    </lineage>
</organism>
<name>A0A1H0SR04_9BURK</name>
<dbReference type="CDD" id="cd02947">
    <property type="entry name" value="TRX_family"/>
    <property type="match status" value="1"/>
</dbReference>
<dbReference type="RefSeq" id="WP_092834757.1">
    <property type="nucleotide sequence ID" value="NZ_CP028290.1"/>
</dbReference>
<dbReference type="InterPro" id="IPR013766">
    <property type="entry name" value="Thioredoxin_domain"/>
</dbReference>
<gene>
    <name evidence="2" type="ORF">SAMN04489708_11322</name>
</gene>
<feature type="domain" description="Thioredoxin" evidence="1">
    <location>
        <begin position="1"/>
        <end position="108"/>
    </location>
</feature>
<dbReference type="Proteomes" id="UP000199317">
    <property type="component" value="Unassembled WGS sequence"/>
</dbReference>
<dbReference type="SUPFAM" id="SSF52833">
    <property type="entry name" value="Thioredoxin-like"/>
    <property type="match status" value="1"/>
</dbReference>